<feature type="transmembrane region" description="Helical" evidence="5">
    <location>
        <begin position="151"/>
        <end position="173"/>
    </location>
</feature>
<feature type="transmembrane region" description="Helical" evidence="5">
    <location>
        <begin position="288"/>
        <end position="310"/>
    </location>
</feature>
<gene>
    <name evidence="7" type="ORF">Q8A64_15575</name>
</gene>
<evidence type="ECO:0000256" key="4">
    <source>
        <dbReference type="ARBA" id="ARBA00023136"/>
    </source>
</evidence>
<evidence type="ECO:0000313" key="7">
    <source>
        <dbReference type="EMBL" id="MDQ9171833.1"/>
    </source>
</evidence>
<organism evidence="7 8">
    <name type="scientific">Keguizhuia sedimenti</name>
    <dbReference type="NCBI Taxonomy" id="3064264"/>
    <lineage>
        <taxon>Bacteria</taxon>
        <taxon>Pseudomonadati</taxon>
        <taxon>Pseudomonadota</taxon>
        <taxon>Betaproteobacteria</taxon>
        <taxon>Burkholderiales</taxon>
        <taxon>Oxalobacteraceae</taxon>
        <taxon>Keguizhuia</taxon>
    </lineage>
</organism>
<keyword evidence="8" id="KW-1185">Reference proteome</keyword>
<feature type="transmembrane region" description="Helical" evidence="5">
    <location>
        <begin position="247"/>
        <end position="268"/>
    </location>
</feature>
<sequence length="363" mass="40217">MALIWHRLQKLVREELRHLTTIQASDRAWQMPLAAALATGLPVLIGAYFNRLDYGLVSSLGGLTFLYLPSTPLHHRMIFLMACAFGMTTCYALGMISHFFPVAMMPMLVFISILVTMITRFYRLAPPGSLFFIMAAAIGAYTPVAPLQLPLMVGLIAMGSALACLIGFIYSVYMLRTRSPKPVEPLHAPTFDFVVFDSVIIGACVGISLFVAQALQLEKAYWVPISCLAVIQGASLRAVWNRQVQRILGTTIGLLLAWALLTLPLNQWNIPVMMMMLTFIIETTVVRHYAFAAIFITPLTILLAEAATLGRHGSAAALVQARFFDTLLGCFIGFVGGVCLHSPWFRERVGRQLRRLIPLRLRS</sequence>
<dbReference type="EMBL" id="JAUYVH010000013">
    <property type="protein sequence ID" value="MDQ9171833.1"/>
    <property type="molecule type" value="Genomic_DNA"/>
</dbReference>
<keyword evidence="4 5" id="KW-0472">Membrane</keyword>
<accession>A0ABU1BU77</accession>
<keyword evidence="3 5" id="KW-1133">Transmembrane helix</keyword>
<evidence type="ECO:0000259" key="6">
    <source>
        <dbReference type="Pfam" id="PF13515"/>
    </source>
</evidence>
<evidence type="ECO:0000256" key="3">
    <source>
        <dbReference type="ARBA" id="ARBA00022989"/>
    </source>
</evidence>
<dbReference type="Pfam" id="PF13515">
    <property type="entry name" value="FUSC_2"/>
    <property type="match status" value="1"/>
</dbReference>
<protein>
    <submittedName>
        <fullName evidence="7">FUSC family protein</fullName>
    </submittedName>
</protein>
<evidence type="ECO:0000313" key="8">
    <source>
        <dbReference type="Proteomes" id="UP001225596"/>
    </source>
</evidence>
<feature type="transmembrane region" description="Helical" evidence="5">
    <location>
        <begin position="28"/>
        <end position="48"/>
    </location>
</feature>
<feature type="transmembrane region" description="Helical" evidence="5">
    <location>
        <begin position="194"/>
        <end position="215"/>
    </location>
</feature>
<feature type="transmembrane region" description="Helical" evidence="5">
    <location>
        <begin position="54"/>
        <end position="70"/>
    </location>
</feature>
<feature type="transmembrane region" description="Helical" evidence="5">
    <location>
        <begin position="102"/>
        <end position="122"/>
    </location>
</feature>
<evidence type="ECO:0000256" key="5">
    <source>
        <dbReference type="SAM" id="Phobius"/>
    </source>
</evidence>
<proteinExistence type="predicted"/>
<dbReference type="InterPro" id="IPR049453">
    <property type="entry name" value="Memb_transporter_dom"/>
</dbReference>
<comment type="subcellular location">
    <subcellularLocation>
        <location evidence="1">Membrane</location>
        <topology evidence="1">Multi-pass membrane protein</topology>
    </subcellularLocation>
</comment>
<evidence type="ECO:0000256" key="2">
    <source>
        <dbReference type="ARBA" id="ARBA00022692"/>
    </source>
</evidence>
<evidence type="ECO:0000256" key="1">
    <source>
        <dbReference type="ARBA" id="ARBA00004141"/>
    </source>
</evidence>
<comment type="caution">
    <text evidence="7">The sequence shown here is derived from an EMBL/GenBank/DDBJ whole genome shotgun (WGS) entry which is preliminary data.</text>
</comment>
<reference evidence="7 8" key="1">
    <citation type="submission" date="2023-08" db="EMBL/GenBank/DDBJ databases">
        <title>Oxalobacteraceae gen .nov., isolated from river sludge outside the plant.</title>
        <authorList>
            <person name="Zhao S.Y."/>
        </authorList>
    </citation>
    <scope>NUCLEOTIDE SEQUENCE [LARGE SCALE GENOMIC DNA]</scope>
    <source>
        <strain evidence="7 8">R-40</strain>
    </source>
</reference>
<dbReference type="RefSeq" id="WP_338437794.1">
    <property type="nucleotide sequence ID" value="NZ_JAUYVH010000013.1"/>
</dbReference>
<keyword evidence="2 5" id="KW-0812">Transmembrane</keyword>
<dbReference type="Proteomes" id="UP001225596">
    <property type="component" value="Unassembled WGS sequence"/>
</dbReference>
<name>A0ABU1BU77_9BURK</name>
<feature type="transmembrane region" description="Helical" evidence="5">
    <location>
        <begin position="322"/>
        <end position="345"/>
    </location>
</feature>
<feature type="transmembrane region" description="Helical" evidence="5">
    <location>
        <begin position="129"/>
        <end position="145"/>
    </location>
</feature>
<feature type="domain" description="Integral membrane bound transporter" evidence="6">
    <location>
        <begin position="208"/>
        <end position="335"/>
    </location>
</feature>